<name>E6Z1I4_BARSR</name>
<accession>E6Z1I4</accession>
<reference evidence="2" key="1">
    <citation type="journal article" date="2011" name="PLoS Genet.">
        <title>Parallel evolution of a type IV secretion system in radiating lineages of the host-restricted bacterial pathogen Bartonella.</title>
        <authorList>
            <person name="Engel P."/>
            <person name="Salzburger W."/>
            <person name="Liesch M."/>
            <person name="Chang C.C."/>
            <person name="Maruyama S."/>
            <person name="Lanz C."/>
            <person name="Calteau A."/>
            <person name="Lajus A."/>
            <person name="Medigue C."/>
            <person name="Schuster S.C."/>
            <person name="Dehio C."/>
        </authorList>
    </citation>
    <scope>NUCLEOTIDE SEQUENCE</scope>
    <source>
        <strain evidence="2">R1</strain>
    </source>
</reference>
<protein>
    <submittedName>
        <fullName evidence="2">Uncharacterized protein</fullName>
    </submittedName>
</protein>
<dbReference type="EMBL" id="FN645524">
    <property type="protein sequence ID" value="CBI82972.1"/>
    <property type="molecule type" value="Genomic_DNA"/>
</dbReference>
<feature type="compositionally biased region" description="Acidic residues" evidence="1">
    <location>
        <begin position="1"/>
        <end position="13"/>
    </location>
</feature>
<organism evidence="2">
    <name type="scientific">Bartonella schoenbuchensis (strain DSM 13525 / NCTC 13165 / R1)</name>
    <dbReference type="NCBI Taxonomy" id="687861"/>
    <lineage>
        <taxon>Bacteria</taxon>
        <taxon>Pseudomonadati</taxon>
        <taxon>Pseudomonadota</taxon>
        <taxon>Alphaproteobacteria</taxon>
        <taxon>Hyphomicrobiales</taxon>
        <taxon>Bartonellaceae</taxon>
        <taxon>Bartonella</taxon>
    </lineage>
</organism>
<evidence type="ECO:0000256" key="1">
    <source>
        <dbReference type="SAM" id="MobiDB-lite"/>
    </source>
</evidence>
<gene>
    <name evidence="2" type="ORF">BARSC_190245</name>
</gene>
<feature type="compositionally biased region" description="Gly residues" evidence="1">
    <location>
        <begin position="14"/>
        <end position="23"/>
    </location>
</feature>
<feature type="region of interest" description="Disordered" evidence="1">
    <location>
        <begin position="1"/>
        <end position="31"/>
    </location>
</feature>
<dbReference type="AlphaFoldDB" id="E6Z1I4"/>
<evidence type="ECO:0000313" key="2">
    <source>
        <dbReference type="EMBL" id="CBI82972.1"/>
    </source>
</evidence>
<proteinExistence type="predicted"/>
<sequence>MEDWGDSLGEEGQEFGGNVGGRGWHLRGKGRGRCKVESACSSCEEAGF</sequence>